<gene>
    <name evidence="1" type="ORF">CP911_21085</name>
</gene>
<dbReference type="AlphaFoldDB" id="A0A2A5MFX3"/>
<evidence type="ECO:0000313" key="1">
    <source>
        <dbReference type="EMBL" id="PCM59777.1"/>
    </source>
</evidence>
<organism evidence="1 2">
    <name type="scientific">Klebsiella quasipneumoniae</name>
    <dbReference type="NCBI Taxonomy" id="1463165"/>
    <lineage>
        <taxon>Bacteria</taxon>
        <taxon>Pseudomonadati</taxon>
        <taxon>Pseudomonadota</taxon>
        <taxon>Gammaproteobacteria</taxon>
        <taxon>Enterobacterales</taxon>
        <taxon>Enterobacteriaceae</taxon>
        <taxon>Klebsiella/Raoultella group</taxon>
        <taxon>Klebsiella</taxon>
        <taxon>Klebsiella pneumoniae complex</taxon>
    </lineage>
</organism>
<proteinExistence type="predicted"/>
<dbReference type="EMBL" id="NXHG01000014">
    <property type="protein sequence ID" value="PCM59777.1"/>
    <property type="molecule type" value="Genomic_DNA"/>
</dbReference>
<protein>
    <submittedName>
        <fullName evidence="1">Uncharacterized protein</fullName>
    </submittedName>
</protein>
<comment type="caution">
    <text evidence="1">The sequence shown here is derived from an EMBL/GenBank/DDBJ whole genome shotgun (WGS) entry which is preliminary data.</text>
</comment>
<dbReference type="Proteomes" id="UP000217648">
    <property type="component" value="Unassembled WGS sequence"/>
</dbReference>
<sequence>MAAPYRRMGFDIIRSPGRIYAFQHLVFHKKTIAESLIVSKIRTEGINRNSPIPNCCHLKSVSAPHRQRENASFVSFLAYFLSGVTHPFSSSWQNVRREEFTLAATRHTR</sequence>
<accession>A0A2A5MFX3</accession>
<name>A0A2A5MFX3_9ENTR</name>
<reference evidence="1 2" key="1">
    <citation type="submission" date="2017-09" db="EMBL/GenBank/DDBJ databases">
        <title>Mdr eskape-Ghana.</title>
        <authorList>
            <person name="Agyepong N."/>
            <person name="Janice J."/>
            <person name="Samuelsen O."/>
            <person name="Owusu-Ofori A."/>
            <person name="Sundsfjord A."/>
            <person name="Essack S."/>
            <person name="Pedersen T."/>
        </authorList>
    </citation>
    <scope>NUCLEOTIDE SEQUENCE [LARGE SCALE GENOMIC DNA]</scope>
    <source>
        <strain evidence="1 2">46</strain>
    </source>
</reference>
<evidence type="ECO:0000313" key="2">
    <source>
        <dbReference type="Proteomes" id="UP000217648"/>
    </source>
</evidence>